<keyword evidence="2" id="KW-1185">Reference proteome</keyword>
<dbReference type="GeneID" id="20315134"/>
<dbReference type="Gene3D" id="3.30.420.10">
    <property type="entry name" value="Ribonuclease H-like superfamily/Ribonuclease H"/>
    <property type="match status" value="1"/>
</dbReference>
<dbReference type="KEGG" id="ovi:T265_00946"/>
<evidence type="ECO:0000313" key="1">
    <source>
        <dbReference type="EMBL" id="KER33037.1"/>
    </source>
</evidence>
<dbReference type="OrthoDB" id="7758825at2759"/>
<dbReference type="AlphaFoldDB" id="A0A075A431"/>
<reference evidence="1 2" key="1">
    <citation type="submission" date="2013-11" db="EMBL/GenBank/DDBJ databases">
        <title>Opisthorchis viverrini - life in the bile duct.</title>
        <authorList>
            <person name="Young N.D."/>
            <person name="Nagarajan N."/>
            <person name="Lin S.J."/>
            <person name="Korhonen P.K."/>
            <person name="Jex A.R."/>
            <person name="Hall R.S."/>
            <person name="Safavi-Hemami H."/>
            <person name="Kaewkong W."/>
            <person name="Bertrand D."/>
            <person name="Gao S."/>
            <person name="Seet Q."/>
            <person name="Wongkham S."/>
            <person name="Teh B.T."/>
            <person name="Wongkham C."/>
            <person name="Intapan P.M."/>
            <person name="Maleewong W."/>
            <person name="Yang X."/>
            <person name="Hu M."/>
            <person name="Wang Z."/>
            <person name="Hofmann A."/>
            <person name="Sternberg P.W."/>
            <person name="Tan P."/>
            <person name="Wang J."/>
            <person name="Gasser R.B."/>
        </authorList>
    </citation>
    <scope>NUCLEOTIDE SEQUENCE [LARGE SCALE GENOMIC DNA]</scope>
</reference>
<protein>
    <submittedName>
        <fullName evidence="1">Uncharacterized protein</fullName>
    </submittedName>
</protein>
<organism evidence="1 2">
    <name type="scientific">Opisthorchis viverrini</name>
    <name type="common">Southeast Asian liver fluke</name>
    <dbReference type="NCBI Taxonomy" id="6198"/>
    <lineage>
        <taxon>Eukaryota</taxon>
        <taxon>Metazoa</taxon>
        <taxon>Spiralia</taxon>
        <taxon>Lophotrochozoa</taxon>
        <taxon>Platyhelminthes</taxon>
        <taxon>Trematoda</taxon>
        <taxon>Digenea</taxon>
        <taxon>Opisthorchiida</taxon>
        <taxon>Opisthorchiata</taxon>
        <taxon>Opisthorchiidae</taxon>
        <taxon>Opisthorchis</taxon>
    </lineage>
</organism>
<evidence type="ECO:0000313" key="2">
    <source>
        <dbReference type="Proteomes" id="UP000054324"/>
    </source>
</evidence>
<dbReference type="CTD" id="20315134"/>
<dbReference type="EMBL" id="KL596628">
    <property type="protein sequence ID" value="KER33037.1"/>
    <property type="molecule type" value="Genomic_DNA"/>
</dbReference>
<dbReference type="GO" id="GO:0003676">
    <property type="term" value="F:nucleic acid binding"/>
    <property type="evidence" value="ECO:0007669"/>
    <property type="project" value="InterPro"/>
</dbReference>
<dbReference type="InterPro" id="IPR036397">
    <property type="entry name" value="RNaseH_sf"/>
</dbReference>
<dbReference type="InterPro" id="IPR012337">
    <property type="entry name" value="RNaseH-like_sf"/>
</dbReference>
<dbReference type="Proteomes" id="UP000054324">
    <property type="component" value="Unassembled WGS sequence"/>
</dbReference>
<sequence length="189" mass="21080">MNPSYMDDTLIIIKMGELLRSNGLDENFVRTLKSAINSISPVSFHDLDRGIDNFLMQYRNGAHSITGKSPAELFKSRSLRTNLECIGTVDVTFFKGNDLRPTSGVVSGSNGNRMVTVLGLEHLSSHRRHVDQVEFNARGLSPNKGRDALEDANLTSKPKVHRVINAYLRKRRHRCSHELLAKAIASDHG</sequence>
<name>A0A075A431_OPIVI</name>
<accession>A0A075A431</accession>
<dbReference type="RefSeq" id="XP_009163125.1">
    <property type="nucleotide sequence ID" value="XM_009164861.1"/>
</dbReference>
<dbReference type="SUPFAM" id="SSF53098">
    <property type="entry name" value="Ribonuclease H-like"/>
    <property type="match status" value="1"/>
</dbReference>
<proteinExistence type="predicted"/>
<gene>
    <name evidence="1" type="ORF">T265_00946</name>
</gene>